<sequence length="266" mass="29309">DQMAEHGLRLAQQHHLSLRPANDALLDRLADNERMLSASCTALAGALPSSRPALPAAQWLLDNFYLVETHIRIAKHDLPANYSLQLPQLDNGPSTGLPRVYDIALETISHGDGRIDAESFSRFVEAYQQACTLTLGELWAIPIMLRLALIENLRRVAARVMANWADRDLANVWADRLGETAERDAKSVVLVVADMARSQPPMTAAFVAELARRLQGHSASLTQPLLWVEQMLSESARSIEGHVQLDAQQQAIDQVSISNSIGSLRL</sequence>
<dbReference type="EMBL" id="BARV01025099">
    <property type="protein sequence ID" value="GAI40643.1"/>
    <property type="molecule type" value="Genomic_DNA"/>
</dbReference>
<dbReference type="AlphaFoldDB" id="X1NAI7"/>
<protein>
    <submittedName>
        <fullName evidence="1">Uncharacterized protein</fullName>
    </submittedName>
</protein>
<evidence type="ECO:0000313" key="1">
    <source>
        <dbReference type="EMBL" id="GAI40643.1"/>
    </source>
</evidence>
<feature type="non-terminal residue" evidence="1">
    <location>
        <position position="1"/>
    </location>
</feature>
<comment type="caution">
    <text evidence="1">The sequence shown here is derived from an EMBL/GenBank/DDBJ whole genome shotgun (WGS) entry which is preliminary data.</text>
</comment>
<feature type="non-terminal residue" evidence="1">
    <location>
        <position position="266"/>
    </location>
</feature>
<name>X1NAI7_9ZZZZ</name>
<proteinExistence type="predicted"/>
<accession>X1NAI7</accession>
<organism evidence="1">
    <name type="scientific">marine sediment metagenome</name>
    <dbReference type="NCBI Taxonomy" id="412755"/>
    <lineage>
        <taxon>unclassified sequences</taxon>
        <taxon>metagenomes</taxon>
        <taxon>ecological metagenomes</taxon>
    </lineage>
</organism>
<reference evidence="1" key="1">
    <citation type="journal article" date="2014" name="Front. Microbiol.">
        <title>High frequency of phylogenetically diverse reductive dehalogenase-homologous genes in deep subseafloor sedimentary metagenomes.</title>
        <authorList>
            <person name="Kawai M."/>
            <person name="Futagami T."/>
            <person name="Toyoda A."/>
            <person name="Takaki Y."/>
            <person name="Nishi S."/>
            <person name="Hori S."/>
            <person name="Arai W."/>
            <person name="Tsubouchi T."/>
            <person name="Morono Y."/>
            <person name="Uchiyama I."/>
            <person name="Ito T."/>
            <person name="Fujiyama A."/>
            <person name="Inagaki F."/>
            <person name="Takami H."/>
        </authorList>
    </citation>
    <scope>NUCLEOTIDE SEQUENCE</scope>
    <source>
        <strain evidence="1">Expedition CK06-06</strain>
    </source>
</reference>
<gene>
    <name evidence="1" type="ORF">S06H3_40834</name>
</gene>